<feature type="transmembrane region" description="Helical" evidence="1">
    <location>
        <begin position="118"/>
        <end position="143"/>
    </location>
</feature>
<dbReference type="WBParaSite" id="HNAJ_0001246301-mRNA-1">
    <property type="protein sequence ID" value="HNAJ_0001246301-mRNA-1"/>
    <property type="gene ID" value="HNAJ_0001246301"/>
</dbReference>
<reference evidence="2 3" key="2">
    <citation type="submission" date="2018-11" db="EMBL/GenBank/DDBJ databases">
        <authorList>
            <consortium name="Pathogen Informatics"/>
        </authorList>
    </citation>
    <scope>NUCLEOTIDE SEQUENCE [LARGE SCALE GENOMIC DNA]</scope>
</reference>
<feature type="transmembrane region" description="Helical" evidence="1">
    <location>
        <begin position="87"/>
        <end position="111"/>
    </location>
</feature>
<keyword evidence="1" id="KW-0812">Transmembrane</keyword>
<proteinExistence type="predicted"/>
<feature type="transmembrane region" description="Helical" evidence="1">
    <location>
        <begin position="58"/>
        <end position="81"/>
    </location>
</feature>
<keyword evidence="1" id="KW-0472">Membrane</keyword>
<organism evidence="4">
    <name type="scientific">Rodentolepis nana</name>
    <name type="common">Dwarf tapeworm</name>
    <name type="synonym">Hymenolepis nana</name>
    <dbReference type="NCBI Taxonomy" id="102285"/>
    <lineage>
        <taxon>Eukaryota</taxon>
        <taxon>Metazoa</taxon>
        <taxon>Spiralia</taxon>
        <taxon>Lophotrochozoa</taxon>
        <taxon>Platyhelminthes</taxon>
        <taxon>Cestoda</taxon>
        <taxon>Eucestoda</taxon>
        <taxon>Cyclophyllidea</taxon>
        <taxon>Hymenolepididae</taxon>
        <taxon>Rodentolepis</taxon>
    </lineage>
</organism>
<evidence type="ECO:0000313" key="2">
    <source>
        <dbReference type="EMBL" id="VDO13136.1"/>
    </source>
</evidence>
<evidence type="ECO:0000313" key="4">
    <source>
        <dbReference type="WBParaSite" id="HNAJ_0001246301-mRNA-1"/>
    </source>
</evidence>
<sequence length="151" mass="15982">MTRQAAAGGKPTVKEKLWGKPYFLLHTITDIITAILAAITIICGAYGFVTSDSNDKLLLIYEVLIGFGILASITFLLSLILLHIPNYVLSAINICLITLLMIAAIVLGILVVAKIDQLAIGISMIALGVVALALLAGVLFIFWSDSDAALA</sequence>
<protein>
    <submittedName>
        <fullName evidence="4">MARVEL domain-containing protein</fullName>
    </submittedName>
</protein>
<evidence type="ECO:0000313" key="3">
    <source>
        <dbReference type="Proteomes" id="UP000278807"/>
    </source>
</evidence>
<evidence type="ECO:0000256" key="1">
    <source>
        <dbReference type="SAM" id="Phobius"/>
    </source>
</evidence>
<keyword evidence="3" id="KW-1185">Reference proteome</keyword>
<dbReference type="AlphaFoldDB" id="A0A0R3TX75"/>
<feature type="transmembrane region" description="Helical" evidence="1">
    <location>
        <begin position="23"/>
        <end position="46"/>
    </location>
</feature>
<keyword evidence="1" id="KW-1133">Transmembrane helix</keyword>
<dbReference type="EMBL" id="UZAE01014321">
    <property type="protein sequence ID" value="VDO13136.1"/>
    <property type="molecule type" value="Genomic_DNA"/>
</dbReference>
<gene>
    <name evidence="2" type="ORF">HNAJ_LOCUS12448</name>
</gene>
<accession>A0A0R3TX75</accession>
<reference evidence="4" key="1">
    <citation type="submission" date="2017-02" db="UniProtKB">
        <authorList>
            <consortium name="WormBaseParasite"/>
        </authorList>
    </citation>
    <scope>IDENTIFICATION</scope>
</reference>
<dbReference type="Proteomes" id="UP000278807">
    <property type="component" value="Unassembled WGS sequence"/>
</dbReference>
<name>A0A0R3TX75_RODNA</name>